<feature type="domain" description="Flagellar hook-associated protein 2 C-terminal" evidence="7">
    <location>
        <begin position="574"/>
        <end position="645"/>
    </location>
</feature>
<dbReference type="GO" id="GO:0007155">
    <property type="term" value="P:cell adhesion"/>
    <property type="evidence" value="ECO:0007669"/>
    <property type="project" value="InterPro"/>
</dbReference>
<gene>
    <name evidence="8" type="ORF">ABW22_08540</name>
</gene>
<keyword evidence="8" id="KW-0282">Flagellum</keyword>
<feature type="domain" description="Flagellar hook-associated protein 2 N-terminal" evidence="6">
    <location>
        <begin position="9"/>
        <end position="105"/>
    </location>
</feature>
<comment type="caution">
    <text evidence="8">The sequence shown here is derived from an EMBL/GenBank/DDBJ whole genome shotgun (WGS) entry which is preliminary data.</text>
</comment>
<name>A0A106BP63_THIDE</name>
<accession>A0A106BP63</accession>
<comment type="subcellular location">
    <subcellularLocation>
        <location evidence="5">Secreted</location>
    </subcellularLocation>
    <subcellularLocation>
        <location evidence="5">Bacterial flagellum</location>
    </subcellularLocation>
</comment>
<evidence type="ECO:0000259" key="7">
    <source>
        <dbReference type="Pfam" id="PF07195"/>
    </source>
</evidence>
<dbReference type="PATRIC" id="fig|36861.3.peg.1365"/>
<dbReference type="GO" id="GO:0071973">
    <property type="term" value="P:bacterial-type flagellum-dependent cell motility"/>
    <property type="evidence" value="ECO:0007669"/>
    <property type="project" value="TreeGrafter"/>
</dbReference>
<dbReference type="GO" id="GO:0009424">
    <property type="term" value="C:bacterial-type flagellum hook"/>
    <property type="evidence" value="ECO:0007669"/>
    <property type="project" value="UniProtKB-UniRule"/>
</dbReference>
<evidence type="ECO:0000256" key="5">
    <source>
        <dbReference type="RuleBase" id="RU362066"/>
    </source>
</evidence>
<keyword evidence="8" id="KW-0969">Cilium</keyword>
<dbReference type="OrthoDB" id="9810816at2"/>
<evidence type="ECO:0000256" key="1">
    <source>
        <dbReference type="ARBA" id="ARBA00009764"/>
    </source>
</evidence>
<dbReference type="GO" id="GO:0005576">
    <property type="term" value="C:extracellular region"/>
    <property type="evidence" value="ECO:0007669"/>
    <property type="project" value="UniProtKB-SubCell"/>
</dbReference>
<protein>
    <recommendedName>
        <fullName evidence="5">Flagellar hook-associated protein 2</fullName>
        <shortName evidence="5">HAP2</shortName>
    </recommendedName>
    <alternativeName>
        <fullName evidence="5">Flagellar cap protein</fullName>
    </alternativeName>
</protein>
<sequence>MISAPGIGSGLDVNGIVSQLMAAERQPLAALARQEQTYNQKLSAFGQVRSTLASFQTALQDLSSGSKFQALSATASDTKVLSASASSNATPASYQLEVLQLAQQHKLASSGYAATSDVVGSGTLTIQFGTYDSGLNTFTANADKATKTITIAPANNTLAGVRDAINAANAGVSATIVNDGSATGNRLVLTSTDSGANNSLKISVTDDDTISTDMSGLSALAYNPTAAVGSGKNLSQVAAAQSAQLKIDGITVNQSTNTVKNAIDGVTLNLATTNVGVPLTLNVSRDTKTITDAVQSFVTAYNGTSGTLKNLTAFKGVGSQNGVLLGDSTARGIQVGMRNLLNTSIDSGGSLTTLSQIGVSFKSDGTLALDSTKLNTAISTNFSDITALFAKAAKATDSLVSLSASTSKTQPGAYAVNVSQLATRGVSQGTLAASLTVTAGVNDQLNLTVDGTAISVTLAAATYASASALAAEIQSKTNGAAGSAGSVVVSQSAGILSITSARYGSASQAALTGGNGLASLFGAPTPITGVDVVGTIDGTIAAGSGQILTGATGGVSEGLSLLINGGALGARGTVTFSTGYAYQINTYLSAVLANDGSLKARTTGIDSSIKSLDQRQLQLEARLAQIEKRYRAQFSALDTMLSSMNTTSSFLAQQLASLPGSSQN</sequence>
<evidence type="ECO:0000256" key="2">
    <source>
        <dbReference type="ARBA" id="ARBA00011255"/>
    </source>
</evidence>
<evidence type="ECO:0000256" key="4">
    <source>
        <dbReference type="ARBA" id="ARBA00023143"/>
    </source>
</evidence>
<dbReference type="RefSeq" id="WP_059754853.1">
    <property type="nucleotide sequence ID" value="NZ_LDUG01000021.1"/>
</dbReference>
<evidence type="ECO:0000313" key="9">
    <source>
        <dbReference type="Proteomes" id="UP000064243"/>
    </source>
</evidence>
<reference evidence="8 9" key="1">
    <citation type="journal article" date="2015" name="Appl. Environ. Microbiol.">
        <title>Aerobic and Anaerobic Thiosulfate Oxidation by a Cold-Adapted, Subglacial Chemoautotroph.</title>
        <authorList>
            <person name="Harrold Z.R."/>
            <person name="Skidmore M.L."/>
            <person name="Hamilton T.L."/>
            <person name="Desch L."/>
            <person name="Amada K."/>
            <person name="van Gelder W."/>
            <person name="Glover K."/>
            <person name="Roden E.E."/>
            <person name="Boyd E.S."/>
        </authorList>
    </citation>
    <scope>NUCLEOTIDE SEQUENCE [LARGE SCALE GENOMIC DNA]</scope>
    <source>
        <strain evidence="8 9">RG</strain>
    </source>
</reference>
<dbReference type="PANTHER" id="PTHR30288:SF0">
    <property type="entry name" value="FLAGELLAR HOOK-ASSOCIATED PROTEIN 2"/>
    <property type="match status" value="1"/>
</dbReference>
<dbReference type="AlphaFoldDB" id="A0A106BP63"/>
<dbReference type="Pfam" id="PF07195">
    <property type="entry name" value="FliD_C"/>
    <property type="match status" value="2"/>
</dbReference>
<proteinExistence type="inferred from homology"/>
<dbReference type="Proteomes" id="UP000064243">
    <property type="component" value="Unassembled WGS sequence"/>
</dbReference>
<dbReference type="GO" id="GO:0009421">
    <property type="term" value="C:bacterial-type flagellum filament cap"/>
    <property type="evidence" value="ECO:0007669"/>
    <property type="project" value="InterPro"/>
</dbReference>
<feature type="domain" description="Flagellar hook-associated protein 2 C-terminal" evidence="7">
    <location>
        <begin position="240"/>
        <end position="394"/>
    </location>
</feature>
<dbReference type="InterPro" id="IPR010809">
    <property type="entry name" value="FliD_C"/>
</dbReference>
<comment type="subunit">
    <text evidence="2 5">Homopentamer.</text>
</comment>
<comment type="function">
    <text evidence="5">Required for morphogenesis and for the elongation of the flagellar filament by facilitating polymerization of the flagellin monomers at the tip of growing filament. Forms a capping structure, which prevents flagellin subunits (transported through the central channel of the flagellum) from leaking out without polymerization at the distal end.</text>
</comment>
<dbReference type="Pfam" id="PF02465">
    <property type="entry name" value="FliD_N"/>
    <property type="match status" value="1"/>
</dbReference>
<dbReference type="InterPro" id="IPR040026">
    <property type="entry name" value="FliD"/>
</dbReference>
<comment type="similarity">
    <text evidence="1 5">Belongs to the FliD family.</text>
</comment>
<keyword evidence="8" id="KW-0966">Cell projection</keyword>
<dbReference type="InterPro" id="IPR003481">
    <property type="entry name" value="FliD_N"/>
</dbReference>
<evidence type="ECO:0000313" key="8">
    <source>
        <dbReference type="EMBL" id="KVW96071.1"/>
    </source>
</evidence>
<evidence type="ECO:0000256" key="3">
    <source>
        <dbReference type="ARBA" id="ARBA00023054"/>
    </source>
</evidence>
<keyword evidence="3" id="KW-0175">Coiled coil</keyword>
<evidence type="ECO:0000259" key="6">
    <source>
        <dbReference type="Pfam" id="PF02465"/>
    </source>
</evidence>
<dbReference type="PANTHER" id="PTHR30288">
    <property type="entry name" value="FLAGELLAR CAP/ASSEMBLY PROTEIN FLID"/>
    <property type="match status" value="1"/>
</dbReference>
<keyword evidence="9" id="KW-1185">Reference proteome</keyword>
<keyword evidence="5" id="KW-0964">Secreted</keyword>
<keyword evidence="4 5" id="KW-0975">Bacterial flagellum</keyword>
<organism evidence="8 9">
    <name type="scientific">Thiobacillus denitrificans</name>
    <dbReference type="NCBI Taxonomy" id="36861"/>
    <lineage>
        <taxon>Bacteria</taxon>
        <taxon>Pseudomonadati</taxon>
        <taxon>Pseudomonadota</taxon>
        <taxon>Betaproteobacteria</taxon>
        <taxon>Nitrosomonadales</taxon>
        <taxon>Thiobacillaceae</taxon>
        <taxon>Thiobacillus</taxon>
    </lineage>
</organism>
<dbReference type="EMBL" id="LDUG01000021">
    <property type="protein sequence ID" value="KVW96071.1"/>
    <property type="molecule type" value="Genomic_DNA"/>
</dbReference>